<dbReference type="CDD" id="cd06089">
    <property type="entry name" value="KOW_RPL26"/>
    <property type="match status" value="1"/>
</dbReference>
<name>A0A381UV38_9ZZZZ</name>
<dbReference type="InterPro" id="IPR008991">
    <property type="entry name" value="Translation_prot_SH3-like_sf"/>
</dbReference>
<dbReference type="EMBL" id="UINC01007108">
    <property type="protein sequence ID" value="SVA31458.1"/>
    <property type="molecule type" value="Genomic_DNA"/>
</dbReference>
<reference evidence="5" key="1">
    <citation type="submission" date="2018-05" db="EMBL/GenBank/DDBJ databases">
        <authorList>
            <person name="Lanie J.A."/>
            <person name="Ng W.-L."/>
            <person name="Kazmierczak K.M."/>
            <person name="Andrzejewski T.M."/>
            <person name="Davidsen T.M."/>
            <person name="Wayne K.J."/>
            <person name="Tettelin H."/>
            <person name="Glass J.I."/>
            <person name="Rusch D."/>
            <person name="Podicherti R."/>
            <person name="Tsui H.-C.T."/>
            <person name="Winkler M.E."/>
        </authorList>
    </citation>
    <scope>NUCLEOTIDE SEQUENCE</scope>
</reference>
<organism evidence="5">
    <name type="scientific">marine metagenome</name>
    <dbReference type="NCBI Taxonomy" id="408172"/>
    <lineage>
        <taxon>unclassified sequences</taxon>
        <taxon>metagenomes</taxon>
        <taxon>ecological metagenomes</taxon>
    </lineage>
</organism>
<dbReference type="GO" id="GO:0005840">
    <property type="term" value="C:ribosome"/>
    <property type="evidence" value="ECO:0007669"/>
    <property type="project" value="UniProtKB-KW"/>
</dbReference>
<evidence type="ECO:0000256" key="2">
    <source>
        <dbReference type="ARBA" id="ARBA00022980"/>
    </source>
</evidence>
<feature type="domain" description="Large ribosomal subunit protein uL24 C-terminal" evidence="4">
    <location>
        <begin position="6"/>
        <end position="69"/>
    </location>
</feature>
<keyword evidence="3" id="KW-0687">Ribonucleoprotein</keyword>
<keyword evidence="2" id="KW-0689">Ribosomal protein</keyword>
<dbReference type="InterPro" id="IPR014722">
    <property type="entry name" value="Rib_uL2_dom2"/>
</dbReference>
<proteinExistence type="inferred from homology"/>
<dbReference type="InterPro" id="IPR041988">
    <property type="entry name" value="Ribosomal_uL24_KOW"/>
</dbReference>
<dbReference type="PANTHER" id="PTHR12903">
    <property type="entry name" value="MITOCHONDRIAL RIBOSOMAL PROTEIN L24"/>
    <property type="match status" value="1"/>
</dbReference>
<accession>A0A381UV38</accession>
<dbReference type="SUPFAM" id="SSF50104">
    <property type="entry name" value="Translation proteins SH3-like domain"/>
    <property type="match status" value="1"/>
</dbReference>
<protein>
    <recommendedName>
        <fullName evidence="4">Large ribosomal subunit protein uL24 C-terminal domain-containing protein</fullName>
    </recommendedName>
</protein>
<dbReference type="GO" id="GO:0003723">
    <property type="term" value="F:RNA binding"/>
    <property type="evidence" value="ECO:0007669"/>
    <property type="project" value="InterPro"/>
</dbReference>
<evidence type="ECO:0000259" key="4">
    <source>
        <dbReference type="Pfam" id="PF17136"/>
    </source>
</evidence>
<gene>
    <name evidence="5" type="ORF">METZ01_LOCUS84312</name>
</gene>
<dbReference type="AlphaFoldDB" id="A0A381UV38"/>
<dbReference type="NCBIfam" id="TIGR01079">
    <property type="entry name" value="rplX_bact"/>
    <property type="match status" value="1"/>
</dbReference>
<evidence type="ECO:0000256" key="1">
    <source>
        <dbReference type="ARBA" id="ARBA00010618"/>
    </source>
</evidence>
<dbReference type="Gene3D" id="2.30.30.30">
    <property type="match status" value="1"/>
</dbReference>
<dbReference type="GO" id="GO:1990904">
    <property type="term" value="C:ribonucleoprotein complex"/>
    <property type="evidence" value="ECO:0007669"/>
    <property type="project" value="UniProtKB-KW"/>
</dbReference>
<evidence type="ECO:0000313" key="5">
    <source>
        <dbReference type="EMBL" id="SVA31458.1"/>
    </source>
</evidence>
<sequence>VIVQGINIVKKHKKPSQDDPGGIISKESTIHISNIMVIDAKSKAPTRVGFMNNKKGNKVRFSKKSGSLIDA</sequence>
<dbReference type="Pfam" id="PF17136">
    <property type="entry name" value="ribosomal_L24"/>
    <property type="match status" value="1"/>
</dbReference>
<dbReference type="GO" id="GO:0006412">
    <property type="term" value="P:translation"/>
    <property type="evidence" value="ECO:0007669"/>
    <property type="project" value="InterPro"/>
</dbReference>
<evidence type="ECO:0000256" key="3">
    <source>
        <dbReference type="ARBA" id="ARBA00023274"/>
    </source>
</evidence>
<dbReference type="GO" id="GO:0003735">
    <property type="term" value="F:structural constituent of ribosome"/>
    <property type="evidence" value="ECO:0007669"/>
    <property type="project" value="InterPro"/>
</dbReference>
<dbReference type="InterPro" id="IPR057264">
    <property type="entry name" value="Ribosomal_uL24_C"/>
</dbReference>
<dbReference type="InterPro" id="IPR003256">
    <property type="entry name" value="Ribosomal_uL24"/>
</dbReference>
<feature type="non-terminal residue" evidence="5">
    <location>
        <position position="1"/>
    </location>
</feature>
<comment type="similarity">
    <text evidence="1">Belongs to the universal ribosomal protein uL24 family.</text>
</comment>